<dbReference type="RefSeq" id="WP_183217792.1">
    <property type="nucleotide sequence ID" value="NZ_CAJFZW010000029.1"/>
</dbReference>
<comment type="caution">
    <text evidence="2">The sequence shown here is derived from an EMBL/GenBank/DDBJ whole genome shotgun (WGS) entry which is preliminary data.</text>
</comment>
<dbReference type="InterPro" id="IPR002937">
    <property type="entry name" value="Amino_oxidase"/>
</dbReference>
<accession>A0A7W9C989</accession>
<dbReference type="AlphaFoldDB" id="A0A7W9C989"/>
<proteinExistence type="predicted"/>
<protein>
    <submittedName>
        <fullName evidence="2">Putative NAD/FAD-binding protein</fullName>
    </submittedName>
</protein>
<keyword evidence="3" id="KW-1185">Reference proteome</keyword>
<dbReference type="GO" id="GO:0016491">
    <property type="term" value="F:oxidoreductase activity"/>
    <property type="evidence" value="ECO:0007669"/>
    <property type="project" value="InterPro"/>
</dbReference>
<organism evidence="2 3">
    <name type="scientific">Brevundimonas aurantiaca</name>
    <dbReference type="NCBI Taxonomy" id="74316"/>
    <lineage>
        <taxon>Bacteria</taxon>
        <taxon>Pseudomonadati</taxon>
        <taxon>Pseudomonadota</taxon>
        <taxon>Alphaproteobacteria</taxon>
        <taxon>Caulobacterales</taxon>
        <taxon>Caulobacteraceae</taxon>
        <taxon>Brevundimonas</taxon>
    </lineage>
</organism>
<dbReference type="Pfam" id="PF01593">
    <property type="entry name" value="Amino_oxidase"/>
    <property type="match status" value="1"/>
</dbReference>
<name>A0A7W9C989_9CAUL</name>
<dbReference type="EMBL" id="JACHOQ010000009">
    <property type="protein sequence ID" value="MBB5741032.1"/>
    <property type="molecule type" value="Genomic_DNA"/>
</dbReference>
<dbReference type="PANTHER" id="PTHR42923:SF17">
    <property type="entry name" value="AMINE OXIDASE DOMAIN-CONTAINING PROTEIN"/>
    <property type="match status" value="1"/>
</dbReference>
<dbReference type="InterPro" id="IPR050464">
    <property type="entry name" value="Zeta_carotene_desat/Oxidored"/>
</dbReference>
<dbReference type="Gene3D" id="3.90.660.20">
    <property type="entry name" value="Protoporphyrinogen oxidase, mitochondrial, domain 2"/>
    <property type="match status" value="1"/>
</dbReference>
<dbReference type="Gene3D" id="3.50.50.60">
    <property type="entry name" value="FAD/NAD(P)-binding domain"/>
    <property type="match status" value="1"/>
</dbReference>
<feature type="domain" description="Amine oxidase" evidence="1">
    <location>
        <begin position="25"/>
        <end position="306"/>
    </location>
</feature>
<dbReference type="Gene3D" id="1.10.3110.10">
    <property type="entry name" value="protoporphyrinogen ix oxidase, domain 3"/>
    <property type="match status" value="1"/>
</dbReference>
<sequence length="460" mass="49959">MPPSAAVQTGPRLRIAVVGSGVSALSCAWLLSGRHDVTLYEREDRLGGHSNTVDVRSAEGETAVDTGFIVFNDATYPNLIALFAHLGLKTQATDMSFAVSLDQGRFEYAAPGLFAQRRNMLRPRFWSMLSEILRFYRSAPEGLAALADSDVTLGDYLKREGFSEAFRDDHLLPMAAAIWSSPAHTLLDYPAESFLRFCGNHGLLKLVGRPLWRTVVGGSRVYVQALARQIAANQIAAGPAAAGRGGEGSRLGRAVTQVRRVEGGVLVQDATGATERFDHVVIGAHADQALAMLAQPTARERELLGAFRYSRNLTILHTDPGLMPRRRRAWASWNYIGADDGLCVTYWMNRLQGLPGQDLFVTLNPPRPPAAGTLLRSELYEHPIFDPAAVRAQKDLWSLQGHGGVWFCGAHFGAGFHEDGLQSGLAVAEQLGGVRRPWTVENESGRIHLTSGAASLARVA</sequence>
<evidence type="ECO:0000259" key="1">
    <source>
        <dbReference type="Pfam" id="PF01593"/>
    </source>
</evidence>
<dbReference type="Proteomes" id="UP000527324">
    <property type="component" value="Unassembled WGS sequence"/>
</dbReference>
<evidence type="ECO:0000313" key="2">
    <source>
        <dbReference type="EMBL" id="MBB5741032.1"/>
    </source>
</evidence>
<dbReference type="PANTHER" id="PTHR42923">
    <property type="entry name" value="PROTOPORPHYRINOGEN OXIDASE"/>
    <property type="match status" value="1"/>
</dbReference>
<dbReference type="InterPro" id="IPR036188">
    <property type="entry name" value="FAD/NAD-bd_sf"/>
</dbReference>
<evidence type="ECO:0000313" key="3">
    <source>
        <dbReference type="Proteomes" id="UP000527324"/>
    </source>
</evidence>
<gene>
    <name evidence="2" type="ORF">GGQ93_002768</name>
</gene>
<reference evidence="2 3" key="1">
    <citation type="submission" date="2020-08" db="EMBL/GenBank/DDBJ databases">
        <title>Genomic Encyclopedia of Type Strains, Phase IV (KMG-IV): sequencing the most valuable type-strain genomes for metagenomic binning, comparative biology and taxonomic classification.</title>
        <authorList>
            <person name="Goeker M."/>
        </authorList>
    </citation>
    <scope>NUCLEOTIDE SEQUENCE [LARGE SCALE GENOMIC DNA]</scope>
    <source>
        <strain evidence="2 3">DSM 4731</strain>
    </source>
</reference>
<dbReference type="SUPFAM" id="SSF51905">
    <property type="entry name" value="FAD/NAD(P)-binding domain"/>
    <property type="match status" value="1"/>
</dbReference>